<evidence type="ECO:0000313" key="3">
    <source>
        <dbReference type="Proteomes" id="UP000751161"/>
    </source>
</evidence>
<accession>A0A8J4PHW6</accession>
<organism evidence="2 3">
    <name type="scientific">Aptenodytes patagonicus</name>
    <name type="common">King penguin</name>
    <dbReference type="NCBI Taxonomy" id="9234"/>
    <lineage>
        <taxon>Eukaryota</taxon>
        <taxon>Metazoa</taxon>
        <taxon>Chordata</taxon>
        <taxon>Craniata</taxon>
        <taxon>Vertebrata</taxon>
        <taxon>Euteleostomi</taxon>
        <taxon>Archelosauria</taxon>
        <taxon>Archosauria</taxon>
        <taxon>Dinosauria</taxon>
        <taxon>Saurischia</taxon>
        <taxon>Theropoda</taxon>
        <taxon>Coelurosauria</taxon>
        <taxon>Aves</taxon>
        <taxon>Neognathae</taxon>
        <taxon>Neoaves</taxon>
        <taxon>Aequornithes</taxon>
        <taxon>Sphenisciformes</taxon>
        <taxon>Spheniscidae</taxon>
        <taxon>Aptenodytes</taxon>
    </lineage>
</organism>
<name>A0A8J4PHW6_APTPA</name>
<comment type="caution">
    <text evidence="2">The sequence shown here is derived from an EMBL/GenBank/DDBJ whole genome shotgun (WGS) entry which is preliminary data.</text>
</comment>
<feature type="non-terminal residue" evidence="2">
    <location>
        <position position="177"/>
    </location>
</feature>
<dbReference type="AlphaFoldDB" id="A0A8J4PHW6"/>
<evidence type="ECO:0000256" key="1">
    <source>
        <dbReference type="SAM" id="MobiDB-lite"/>
    </source>
</evidence>
<dbReference type="Proteomes" id="UP000751161">
    <property type="component" value="Unassembled WGS sequence"/>
</dbReference>
<feature type="compositionally biased region" description="Polar residues" evidence="1">
    <location>
        <begin position="27"/>
        <end position="49"/>
    </location>
</feature>
<proteinExistence type="predicted"/>
<protein>
    <submittedName>
        <fullName evidence="2">Uncharacterized protein</fullName>
    </submittedName>
</protein>
<gene>
    <name evidence="2" type="ORF">FQA23_0011187</name>
</gene>
<feature type="region of interest" description="Disordered" evidence="1">
    <location>
        <begin position="1"/>
        <end position="49"/>
    </location>
</feature>
<keyword evidence="3" id="KW-1185">Reference proteome</keyword>
<evidence type="ECO:0000313" key="2">
    <source>
        <dbReference type="EMBL" id="KAF1668411.1"/>
    </source>
</evidence>
<dbReference type="EMBL" id="VULM01000895">
    <property type="protein sequence ID" value="KAF1668411.1"/>
    <property type="molecule type" value="Genomic_DNA"/>
</dbReference>
<sequence length="177" mass="19464">TSREVPAPLGQPEGPSGGLPGAEEATSELSHSIQQLQQETETWQPQGQRQALVLEPRQGEPQACQDTQQQEPAQVLASIQALQLDLDFCRGTNHERLVQLQQQECAVEQKHQDLVFLMQQYQAVMGKDQKDEAVQTEVTFYVATCSHSDTTYNTLKEHTELLEQVSAGSPAATALGP</sequence>
<reference evidence="2" key="1">
    <citation type="journal article" date="2019" name="Gigascience">
        <title>High-coverage genomes to elucidate the evolution of penguins.</title>
        <authorList>
            <person name="Pan H."/>
            <person name="Cole T.L."/>
            <person name="Bi X."/>
            <person name="Fang M."/>
            <person name="Zhou C."/>
            <person name="Yang Z."/>
            <person name="Ksepka D.T."/>
            <person name="Hart T."/>
            <person name="Bouzat J.L."/>
            <person name="Argilla L.S."/>
            <person name="Bertelsen M.F."/>
            <person name="Boersma P.D."/>
            <person name="Bost C.A."/>
            <person name="Cherel Y."/>
            <person name="Dann P."/>
            <person name="Fiddaman S.R."/>
            <person name="Howard P."/>
            <person name="Labuschagne K."/>
            <person name="Mattern T."/>
            <person name="Miller G."/>
            <person name="Parker P."/>
            <person name="Phillips R.A."/>
            <person name="Quillfeldt P."/>
            <person name="Ryan P.G."/>
            <person name="Taylor H."/>
            <person name="Thompson D.R."/>
            <person name="Young M.J."/>
            <person name="Ellegaard M.R."/>
            <person name="Gilbert M.T.P."/>
            <person name="Sinding M.S."/>
            <person name="Pacheco G."/>
            <person name="Shepherd L.D."/>
            <person name="Tennyson A.J.D."/>
            <person name="Grosser S."/>
            <person name="Kay E."/>
            <person name="Nupen L.J."/>
            <person name="Ellenberg U."/>
            <person name="Houston D.M."/>
            <person name="Reeve A.H."/>
            <person name="Johnson K."/>
            <person name="Masello J.F."/>
            <person name="Stracke T."/>
            <person name="McKinlay B."/>
            <person name="Borboroglu P.G."/>
            <person name="Zhang D.X."/>
            <person name="Zhang G."/>
        </authorList>
    </citation>
    <scope>NUCLEOTIDE SEQUENCE</scope>
    <source>
        <strain evidence="2">KP FORT 001</strain>
    </source>
</reference>
<feature type="non-terminal residue" evidence="2">
    <location>
        <position position="1"/>
    </location>
</feature>